<dbReference type="SMART" id="SM01133">
    <property type="entry name" value="DeoC"/>
    <property type="match status" value="1"/>
</dbReference>
<dbReference type="Proteomes" id="UP001262032">
    <property type="component" value="Unassembled WGS sequence"/>
</dbReference>
<organism evidence="3 4">
    <name type="scientific">Pseudarthrobacter oxydans</name>
    <name type="common">Arthrobacter oxydans</name>
    <dbReference type="NCBI Taxonomy" id="1671"/>
    <lineage>
        <taxon>Bacteria</taxon>
        <taxon>Bacillati</taxon>
        <taxon>Actinomycetota</taxon>
        <taxon>Actinomycetes</taxon>
        <taxon>Micrococcales</taxon>
        <taxon>Micrococcaceae</taxon>
        <taxon>Pseudarthrobacter</taxon>
    </lineage>
</organism>
<comment type="caution">
    <text evidence="3">The sequence shown here is derived from an EMBL/GenBank/DDBJ whole genome shotgun (WGS) entry which is preliminary data.</text>
</comment>
<gene>
    <name evidence="3" type="ORF">J2X12_001863</name>
</gene>
<dbReference type="InterPro" id="IPR013785">
    <property type="entry name" value="Aldolase_TIM"/>
</dbReference>
<evidence type="ECO:0000313" key="3">
    <source>
        <dbReference type="EMBL" id="MDR7163848.1"/>
    </source>
</evidence>
<evidence type="ECO:0000256" key="1">
    <source>
        <dbReference type="ARBA" id="ARBA00008679"/>
    </source>
</evidence>
<dbReference type="InterPro" id="IPR050552">
    <property type="entry name" value="LacD_aldolase"/>
</dbReference>
<dbReference type="GO" id="GO:1902777">
    <property type="term" value="P:6-sulfoquinovose(1-) catabolic process"/>
    <property type="evidence" value="ECO:0007669"/>
    <property type="project" value="TreeGrafter"/>
</dbReference>
<dbReference type="GO" id="GO:0061595">
    <property type="term" value="F:6-deoxy-6-sulfofructose-1-phosphate aldolase activity"/>
    <property type="evidence" value="ECO:0007669"/>
    <property type="project" value="TreeGrafter"/>
</dbReference>
<dbReference type="InterPro" id="IPR002915">
    <property type="entry name" value="DeoC/FbaB/LacD_aldolase"/>
</dbReference>
<name>A0AAW8ND39_PSEOX</name>
<dbReference type="Pfam" id="PF01791">
    <property type="entry name" value="DeoC"/>
    <property type="match status" value="1"/>
</dbReference>
<dbReference type="EC" id="4.1.2.57" evidence="3"/>
<evidence type="ECO:0000313" key="4">
    <source>
        <dbReference type="Proteomes" id="UP001262032"/>
    </source>
</evidence>
<dbReference type="SUPFAM" id="SSF51569">
    <property type="entry name" value="Aldolase"/>
    <property type="match status" value="1"/>
</dbReference>
<dbReference type="PANTHER" id="PTHR39340">
    <property type="entry name" value="SULFOFRUCTOSEPHOSPHATE ALDOLASE"/>
    <property type="match status" value="1"/>
</dbReference>
<dbReference type="EMBL" id="JAVDWN010000005">
    <property type="protein sequence ID" value="MDR7163848.1"/>
    <property type="molecule type" value="Genomic_DNA"/>
</dbReference>
<comment type="similarity">
    <text evidence="1">Belongs to the aldolase LacD family.</text>
</comment>
<dbReference type="PANTHER" id="PTHR39340:SF1">
    <property type="entry name" value="SULFOFRUCTOSEPHOSPHATE ALDOLASE"/>
    <property type="match status" value="1"/>
</dbReference>
<evidence type="ECO:0000256" key="2">
    <source>
        <dbReference type="ARBA" id="ARBA00023239"/>
    </source>
</evidence>
<sequence>MSPTDLSPLQRPSGAFAMLAVDQREAMRNMFAEHTDQPVTDQDLQDFKLQAAKILTPYASGVLIDRQFALDQAIADNVVDPNCGLIASADHFESAHGELVGEVTIDRLVDPHKYKALGVKALKLLVLYRPDEPAEGRVAMVREFVESCRSAGLISIIEPVSRKPLAGGDFDWNAGILAAARELGSLGADLYKAEVPFHGQASEAEVRAACAELTNAIDGPWVVLSSGVPEDVFPDAVRWACLEGASGFLSGRAVWASCIGAPDVVESLSTDAVRRLQRLCAVVDDGTEQGAGSCKFKGGIVRPASRVPPLPLEWIPPPCLPRFPRRHLPVFRTPRWWSWPPSPSPPSPPSSSRPGSCRRSAPAWTCPSRWPATWLPPMPRSLWSRWCRRPGCWGRFRGTRCWWGWS</sequence>
<proteinExistence type="inferred from homology"/>
<protein>
    <submittedName>
        <fullName evidence="3">Sulfofructosephosphate aldolase</fullName>
        <ecNumber evidence="3">4.1.2.57</ecNumber>
    </submittedName>
</protein>
<keyword evidence="2 3" id="KW-0456">Lyase</keyword>
<accession>A0AAW8ND39</accession>
<reference evidence="3" key="1">
    <citation type="submission" date="2023-07" db="EMBL/GenBank/DDBJ databases">
        <title>Sorghum-associated microbial communities from plants grown in Nebraska, USA.</title>
        <authorList>
            <person name="Schachtman D."/>
        </authorList>
    </citation>
    <scope>NUCLEOTIDE SEQUENCE</scope>
    <source>
        <strain evidence="3">BE261</strain>
    </source>
</reference>
<dbReference type="AlphaFoldDB" id="A0AAW8ND39"/>
<dbReference type="Gene3D" id="3.20.20.70">
    <property type="entry name" value="Aldolase class I"/>
    <property type="match status" value="1"/>
</dbReference>